<dbReference type="InterPro" id="IPR001841">
    <property type="entry name" value="Znf_RING"/>
</dbReference>
<dbReference type="Gene3D" id="3.30.40.10">
    <property type="entry name" value="Zinc/RING finger domain, C3HC4 (zinc finger)"/>
    <property type="match status" value="1"/>
</dbReference>
<comment type="subcellular location">
    <subcellularLocation>
        <location evidence="2">Membrane</location>
        <topology evidence="2">Multi-pass membrane protein</topology>
    </subcellularLocation>
</comment>
<feature type="transmembrane region" description="Helical" evidence="15">
    <location>
        <begin position="297"/>
        <end position="321"/>
    </location>
</feature>
<dbReference type="Pfam" id="PF25417">
    <property type="entry name" value="DUF7889"/>
    <property type="match status" value="1"/>
</dbReference>
<sequence>MNADTLDGSSFDDPHSTTTQTQFVNPQNGGAVASAAADMVAKNLEPDTCRICRSEASAQEPLFYPCKCSGSIKYVHQDCLMEWLSHSQKKHCELCKTSFRFTKLYSPAMPKQLPVLVFARHLAKYFLRNILVWLRVVLVFFVWMVLLPALTRWEWSFFFWVSEEGLVAAPPRTLDGIDANATSAAAVASSVALATAAATSAAAHVGRDLVNGSMAAARAPVADIYGVLDGNQTTPFSILSLAFRVIMESIRAPAIVSMLTADNGTEDDYFANTGPSTLLSDVAFLRKLTRFRWLNRWIIYALEGQFITFLVIICFILIILVRDYVLQQQPEINMRAAFNAADDDGMGGDENVAGVPGVPNAGQPQDAPRPARGARARHHHHHHHHRHNHHNQHDHDHDHDHNHDHDHDHGNHRDTDDAGFDSLESDSEWETDSNAEIEIDAAELLRPLVQGPERNGLDLGAIFDDDFRHGPPVPDTDGLANRDEPGESSSSANIHTSANANAMSSTASNSNSISNSKSNSKSNSAAALPNFDRNFPLPSEGGATVHEYMQIYRRAGGDQQRILEIAREEGLEEHLQYWLRVMQNVADRRQSDRGSTASTISTTAAADEDTRRVGEASRHRDGQPANGEASNSSPVTEFEYGLRPRANTDGPSGPPRTNPLGNNNWSFGPVPPTQHFTPEFIQPLYGDSAERLDGVPIRGDAPSHQRVAEPREGDLRLEGEQRRRSVSSAASSRRNSNASASSRNGTVANIPQDAATSSVPTQHAHDSSSTGVSAAIASPPGTDSGRRNEPDAPLRQTGNWEELVRIPNRDNIDEGDVTDFEDMPAAGLRRANSNGAPREQAPAAAGPVAGPAALPFDAAAPDAPLAAPATAPAAPAATADSAGPPASLVDGVMNFMWRDLENIDPADLPPIVPDVDEDDHVELFNDNEEDGPLPLDEQDREAFEAAAAAAAAANMEAEAIEDAEDLEGVMELLGMRGPIAGLFQNVIFCGFLVSVSLLVGIFMPYNVGRLSIWLVANPMRPIMMLFSLSKLLQDIAASALGGAAYLTLLVLNNAASAAELVFGRTVPYSKYILASLATTWDLCATSAARVVENFSIDPPFLSTGEIRNFSAISHDALIGIKANVGAVATGIGRAIVMVTNGEFLSHGAEALELAKSGGAAAWELLRSLPAVLSNPGSWVITLDSMDTVQVNPVLAFWGGVDRGLAILFGYATMCLVAGLYLHRGSPFSSGAAVQEWEASLIDGLNQASGVLKVILIIGIEMLVFPLYCGLLLDVALLPLFENTTLVSRLQFSIDYPLTAIFVHWFVGTGYMFHFALFVSMCRKIMRKGVLYFIRDPDDPEFHPVRDVLERTVATQLLKILLSAFVYGALVIICLGGVVWGLAYAGPGILPIHYSSNEPVLEFPIDLLFYNFLMPLAIKFFRPSDGLHSMYTWWFRKSARGLRITWFLFGERRIDEEGSLYLASESPHQKSPWLVRQLLEYDESKNTVVPMATMSAKPSKGVYEDGENDRTSSNPNRPPRAKPVRRRNPDKDSMRFLADKKLKLVASGQLVPNGKFVRAPASDQVKIPKNKDVFLDASNEASLSKELGEPARKDPFRGPDRRSRASDADDSRPEQRPADIYHSKQYELVYIPPFFRVRIFLFIASIWMFAAVTGVSCTIIPLLFGRRLFRLLLPADVRTNDIYAFSIGMYVLGSASYFVFHARPIFKKMWAATRRTMSTASVRSAAQTTWRGVTRVLSLMYAYVFILVVFPLLATALVELYLLIPLHTYMHPPGSSSISAASPSDGTESRHNVRIIQSWTLGLLYLKVSARMITTWYPGARLTSAIRAVLRRGNLDPDVRLLTRAFVVPGLVLGATTIGLPLLLAKGYVAASASLDIDGLSAPAALQFVLPVTVPEPAVADMRLVYRLAFPFVALVGLAAWSLWGMVGVYASWKLRIRDEAYLIGERLHNFGATNGAQAPTRRVGVGRAAAARA</sequence>
<evidence type="ECO:0000256" key="7">
    <source>
        <dbReference type="ARBA" id="ARBA00022723"/>
    </source>
</evidence>
<name>U7PSI9_SPOS1</name>
<evidence type="ECO:0000256" key="12">
    <source>
        <dbReference type="ARBA" id="ARBA00023136"/>
    </source>
</evidence>
<feature type="region of interest" description="Disordered" evidence="14">
    <location>
        <begin position="1489"/>
        <end position="1532"/>
    </location>
</feature>
<feature type="compositionally biased region" description="Polar residues" evidence="14">
    <location>
        <begin position="745"/>
        <end position="772"/>
    </location>
</feature>
<dbReference type="AlphaFoldDB" id="U7PSI9"/>
<keyword evidence="10" id="KW-0862">Zinc</keyword>
<feature type="transmembrane region" description="Helical" evidence="15">
    <location>
        <begin position="130"/>
        <end position="150"/>
    </location>
</feature>
<feature type="transmembrane region" description="Helical" evidence="15">
    <location>
        <begin position="1253"/>
        <end position="1277"/>
    </location>
</feature>
<feature type="transmembrane region" description="Helical" evidence="15">
    <location>
        <begin position="1638"/>
        <end position="1661"/>
    </location>
</feature>
<dbReference type="InterPro" id="IPR013083">
    <property type="entry name" value="Znf_RING/FYVE/PHD"/>
</dbReference>
<dbReference type="HOGENOM" id="CLU_001266_0_0_1"/>
<dbReference type="GO" id="GO:0008270">
    <property type="term" value="F:zinc ion binding"/>
    <property type="evidence" value="ECO:0007669"/>
    <property type="project" value="UniProtKB-KW"/>
</dbReference>
<feature type="compositionally biased region" description="Basic and acidic residues" evidence="14">
    <location>
        <begin position="802"/>
        <end position="812"/>
    </location>
</feature>
<dbReference type="EC" id="2.3.2.27" evidence="4"/>
<dbReference type="PROSITE" id="PS51292">
    <property type="entry name" value="ZF_RING_CH"/>
    <property type="match status" value="1"/>
</dbReference>
<accession>U7PSI9</accession>
<evidence type="ECO:0000313" key="18">
    <source>
        <dbReference type="EMBL" id="ERS98618.1"/>
    </source>
</evidence>
<dbReference type="Proteomes" id="UP000018087">
    <property type="component" value="Unassembled WGS sequence"/>
</dbReference>
<feature type="compositionally biased region" description="Low complexity" evidence="14">
    <location>
        <begin position="726"/>
        <end position="744"/>
    </location>
</feature>
<dbReference type="GO" id="GO:0061630">
    <property type="term" value="F:ubiquitin protein ligase activity"/>
    <property type="evidence" value="ECO:0007669"/>
    <property type="project" value="UniProtKB-EC"/>
</dbReference>
<proteinExistence type="predicted"/>
<feature type="transmembrane region" description="Helical" evidence="15">
    <location>
        <begin position="1359"/>
        <end position="1382"/>
    </location>
</feature>
<feature type="transmembrane region" description="Helical" evidence="15">
    <location>
        <begin position="1402"/>
        <end position="1420"/>
    </location>
</feature>
<evidence type="ECO:0000256" key="14">
    <source>
        <dbReference type="SAM" id="MobiDB-lite"/>
    </source>
</evidence>
<feature type="compositionally biased region" description="Acidic residues" evidence="14">
    <location>
        <begin position="813"/>
        <end position="822"/>
    </location>
</feature>
<feature type="compositionally biased region" description="Low complexity" evidence="14">
    <location>
        <begin position="497"/>
        <end position="527"/>
    </location>
</feature>
<feature type="region of interest" description="Disordered" evidence="14">
    <location>
        <begin position="460"/>
        <end position="533"/>
    </location>
</feature>
<feature type="transmembrane region" description="Helical" evidence="15">
    <location>
        <begin position="1907"/>
        <end position="1932"/>
    </location>
</feature>
<keyword evidence="9" id="KW-0833">Ubl conjugation pathway</keyword>
<feature type="compositionally biased region" description="Basic and acidic residues" evidence="14">
    <location>
        <begin position="608"/>
        <end position="622"/>
    </location>
</feature>
<feature type="region of interest" description="Disordered" evidence="14">
    <location>
        <begin position="1"/>
        <end position="26"/>
    </location>
</feature>
<dbReference type="FunFam" id="3.30.40.10:FF:000287">
    <property type="entry name" value="RING finger membrane protein"/>
    <property type="match status" value="1"/>
</dbReference>
<dbReference type="CDD" id="cd16702">
    <property type="entry name" value="RING_CH-C4HC3_MARCH6"/>
    <property type="match status" value="1"/>
</dbReference>
<evidence type="ECO:0000256" key="5">
    <source>
        <dbReference type="ARBA" id="ARBA00022679"/>
    </source>
</evidence>
<dbReference type="SUPFAM" id="SSF57850">
    <property type="entry name" value="RING/U-box"/>
    <property type="match status" value="1"/>
</dbReference>
<dbReference type="Pfam" id="PF23113">
    <property type="entry name" value="MARCHF6_C"/>
    <property type="match status" value="1"/>
</dbReference>
<dbReference type="PROSITE" id="PS50089">
    <property type="entry name" value="ZF_RING_2"/>
    <property type="match status" value="1"/>
</dbReference>
<keyword evidence="19" id="KW-1185">Reference proteome</keyword>
<evidence type="ECO:0000256" key="15">
    <source>
        <dbReference type="SAM" id="Phobius"/>
    </source>
</evidence>
<feature type="compositionally biased region" description="Acidic residues" evidence="14">
    <location>
        <begin position="417"/>
        <end position="432"/>
    </location>
</feature>
<evidence type="ECO:0000256" key="10">
    <source>
        <dbReference type="ARBA" id="ARBA00022833"/>
    </source>
</evidence>
<feature type="transmembrane region" description="Helical" evidence="15">
    <location>
        <begin position="1297"/>
        <end position="1318"/>
    </location>
</feature>
<dbReference type="PANTHER" id="PTHR13145">
    <property type="entry name" value="SSM4 PROTEIN"/>
    <property type="match status" value="1"/>
</dbReference>
<evidence type="ECO:0000259" key="17">
    <source>
        <dbReference type="PROSITE" id="PS51292"/>
    </source>
</evidence>
<feature type="transmembrane region" description="Helical" evidence="15">
    <location>
        <begin position="1840"/>
        <end position="1863"/>
    </location>
</feature>
<protein>
    <recommendedName>
        <fullName evidence="4">RING-type E3 ubiquitin transferase</fullName>
        <ecNumber evidence="4">2.3.2.27</ecNumber>
    </recommendedName>
</protein>
<evidence type="ECO:0000256" key="11">
    <source>
        <dbReference type="ARBA" id="ARBA00022989"/>
    </source>
</evidence>
<feature type="compositionally biased region" description="Polar residues" evidence="14">
    <location>
        <begin position="16"/>
        <end position="26"/>
    </location>
</feature>
<feature type="compositionally biased region" description="Basic and acidic residues" evidence="14">
    <location>
        <begin position="1585"/>
        <end position="1615"/>
    </location>
</feature>
<dbReference type="eggNOG" id="KOG1609">
    <property type="taxonomic scope" value="Eukaryota"/>
</dbReference>
<evidence type="ECO:0000256" key="6">
    <source>
        <dbReference type="ARBA" id="ARBA00022692"/>
    </source>
</evidence>
<dbReference type="InterPro" id="IPR011016">
    <property type="entry name" value="Znf_RING-CH"/>
</dbReference>
<keyword evidence="6 15" id="KW-0812">Transmembrane</keyword>
<keyword evidence="8 13" id="KW-0863">Zinc-finger</keyword>
<feature type="compositionally biased region" description="Polar residues" evidence="14">
    <location>
        <begin position="487"/>
        <end position="496"/>
    </location>
</feature>
<keyword evidence="12 15" id="KW-0472">Membrane</keyword>
<feature type="region of interest" description="Disordered" evidence="14">
    <location>
        <begin position="345"/>
        <end position="432"/>
    </location>
</feature>
<feature type="compositionally biased region" description="Basic residues" evidence="14">
    <location>
        <begin position="372"/>
        <end position="390"/>
    </location>
</feature>
<feature type="transmembrane region" description="Helical" evidence="15">
    <location>
        <begin position="982"/>
        <end position="1004"/>
    </location>
</feature>
<dbReference type="STRING" id="1391915.U7PSI9"/>
<dbReference type="OrthoDB" id="1108038at2759"/>
<dbReference type="GO" id="GO:0036503">
    <property type="term" value="P:ERAD pathway"/>
    <property type="evidence" value="ECO:0007669"/>
    <property type="project" value="TreeGrafter"/>
</dbReference>
<feature type="region of interest" description="Disordered" evidence="14">
    <location>
        <begin position="691"/>
        <end position="849"/>
    </location>
</feature>
<dbReference type="GO" id="GO:0005789">
    <property type="term" value="C:endoplasmic reticulum membrane"/>
    <property type="evidence" value="ECO:0007669"/>
    <property type="project" value="TreeGrafter"/>
</dbReference>
<dbReference type="PANTHER" id="PTHR13145:SF0">
    <property type="entry name" value="E3 UBIQUITIN-PROTEIN LIGASE MARCHF6"/>
    <property type="match status" value="1"/>
</dbReference>
<feature type="compositionally biased region" description="Basic and acidic residues" evidence="14">
    <location>
        <begin position="701"/>
        <end position="723"/>
    </location>
</feature>
<dbReference type="SMART" id="SM00744">
    <property type="entry name" value="RINGv"/>
    <property type="match status" value="1"/>
</dbReference>
<evidence type="ECO:0000256" key="8">
    <source>
        <dbReference type="ARBA" id="ARBA00022771"/>
    </source>
</evidence>
<dbReference type="EMBL" id="KI440846">
    <property type="protein sequence ID" value="ERS98618.1"/>
    <property type="molecule type" value="Genomic_DNA"/>
</dbReference>
<evidence type="ECO:0000256" key="9">
    <source>
        <dbReference type="ARBA" id="ARBA00022786"/>
    </source>
</evidence>
<keyword evidence="7" id="KW-0479">Metal-binding</keyword>
<evidence type="ECO:0000313" key="19">
    <source>
        <dbReference type="Proteomes" id="UP000018087"/>
    </source>
</evidence>
<feature type="domain" description="RING-type" evidence="16">
    <location>
        <begin position="49"/>
        <end position="96"/>
    </location>
</feature>
<gene>
    <name evidence="18" type="ORF">HMPREF1624_05405</name>
</gene>
<comment type="catalytic activity">
    <reaction evidence="1">
        <text>S-ubiquitinyl-[E2 ubiquitin-conjugating enzyme]-L-cysteine + [acceptor protein]-L-lysine = [E2 ubiquitin-conjugating enzyme]-L-cysteine + N(6)-ubiquitinyl-[acceptor protein]-L-lysine.</text>
        <dbReference type="EC" id="2.3.2.27"/>
    </reaction>
</comment>
<evidence type="ECO:0000256" key="1">
    <source>
        <dbReference type="ARBA" id="ARBA00000900"/>
    </source>
</evidence>
<feature type="region of interest" description="Disordered" evidence="14">
    <location>
        <begin position="589"/>
        <end position="679"/>
    </location>
</feature>
<feature type="compositionally biased region" description="Low complexity" evidence="14">
    <location>
        <begin position="595"/>
        <end position="605"/>
    </location>
</feature>
<comment type="pathway">
    <text evidence="3">Protein modification; protein ubiquitination.</text>
</comment>
<keyword evidence="11 15" id="KW-1133">Transmembrane helix</keyword>
<organism evidence="18 19">
    <name type="scientific">Sporothrix schenckii (strain ATCC 58251 / de Perez 2211183)</name>
    <name type="common">Rose-picker's disease fungus</name>
    <dbReference type="NCBI Taxonomy" id="1391915"/>
    <lineage>
        <taxon>Eukaryota</taxon>
        <taxon>Fungi</taxon>
        <taxon>Dikarya</taxon>
        <taxon>Ascomycota</taxon>
        <taxon>Pezizomycotina</taxon>
        <taxon>Sordariomycetes</taxon>
        <taxon>Sordariomycetidae</taxon>
        <taxon>Ophiostomatales</taxon>
        <taxon>Ophiostomataceae</taxon>
        <taxon>Sporothrix</taxon>
    </lineage>
</organism>
<reference evidence="19" key="1">
    <citation type="journal article" date="2014" name="Genome Announc.">
        <title>Genome sequence of the pathogenic fungus Sporothrix schenckii (ATCC 58251).</title>
        <authorList>
            <person name="Cuomo C.A."/>
            <person name="Rodriguez-Del Valle N."/>
            <person name="Perez-Sanchez L."/>
            <person name="Abouelleil A."/>
            <person name="Goldberg J."/>
            <person name="Young S."/>
            <person name="Zeng Q."/>
            <person name="Birren B.W."/>
        </authorList>
    </citation>
    <scope>NUCLEOTIDE SEQUENCE [LARGE SCALE GENOMIC DNA]</scope>
    <source>
        <strain evidence="19">ATCC 58251 / de Perez 2211183</strain>
    </source>
</reference>
<evidence type="ECO:0000256" key="3">
    <source>
        <dbReference type="ARBA" id="ARBA00004906"/>
    </source>
</evidence>
<feature type="domain" description="RING-CH-type" evidence="17">
    <location>
        <begin position="41"/>
        <end position="102"/>
    </location>
</feature>
<evidence type="ECO:0000256" key="2">
    <source>
        <dbReference type="ARBA" id="ARBA00004141"/>
    </source>
</evidence>
<keyword evidence="5" id="KW-0808">Transferase</keyword>
<evidence type="ECO:0000256" key="13">
    <source>
        <dbReference type="PROSITE-ProRule" id="PRU00175"/>
    </source>
</evidence>
<evidence type="ECO:0000256" key="4">
    <source>
        <dbReference type="ARBA" id="ARBA00012483"/>
    </source>
</evidence>
<feature type="transmembrane region" description="Helical" evidence="15">
    <location>
        <begin position="1739"/>
        <end position="1763"/>
    </location>
</feature>
<dbReference type="Pfam" id="PF12906">
    <property type="entry name" value="RINGv"/>
    <property type="match status" value="1"/>
</dbReference>
<dbReference type="InterPro" id="IPR056521">
    <property type="entry name" value="MARCHF6-like_C"/>
</dbReference>
<feature type="compositionally biased region" description="Basic and acidic residues" evidence="14">
    <location>
        <begin position="391"/>
        <end position="416"/>
    </location>
</feature>
<feature type="region of interest" description="Disordered" evidence="14">
    <location>
        <begin position="1583"/>
        <end position="1615"/>
    </location>
</feature>
<evidence type="ECO:0000259" key="16">
    <source>
        <dbReference type="PROSITE" id="PS50089"/>
    </source>
</evidence>
<dbReference type="InterPro" id="IPR057211">
    <property type="entry name" value="DUF7889"/>
</dbReference>
<feature type="transmembrane region" description="Helical" evidence="15">
    <location>
        <begin position="1681"/>
        <end position="1699"/>
    </location>
</feature>
<feature type="transmembrane region" description="Helical" evidence="15">
    <location>
        <begin position="1798"/>
        <end position="1819"/>
    </location>
</feature>